<reference evidence="13 14" key="1">
    <citation type="submission" date="2018-11" db="EMBL/GenBank/DDBJ databases">
        <title>Pseudaminobacter arsenicus sp. nov., an arsenic-resistant bacterium isolated from arsenic-rich aquifers.</title>
        <authorList>
            <person name="Mu Y."/>
        </authorList>
    </citation>
    <scope>NUCLEOTIDE SEQUENCE [LARGE SCALE GENOMIC DNA]</scope>
    <source>
        <strain evidence="13 14">CB3</strain>
    </source>
</reference>
<evidence type="ECO:0000256" key="10">
    <source>
        <dbReference type="HAMAP-Rule" id="MF_00278"/>
    </source>
</evidence>
<keyword evidence="10" id="KW-0963">Cytoplasm</keyword>
<dbReference type="CDD" id="cd01748">
    <property type="entry name" value="GATase1_IGP_Synthase"/>
    <property type="match status" value="1"/>
</dbReference>
<comment type="subcellular location">
    <subcellularLocation>
        <location evidence="10">Cytoplasm</location>
    </subcellularLocation>
</comment>
<evidence type="ECO:0000256" key="4">
    <source>
        <dbReference type="ARBA" id="ARBA00022801"/>
    </source>
</evidence>
<feature type="active site" evidence="10 11">
    <location>
        <position position="185"/>
    </location>
</feature>
<protein>
    <recommendedName>
        <fullName evidence="10">Imidazole glycerol phosphate synthase subunit HisH</fullName>
        <ecNumber evidence="10">4.3.2.10</ecNumber>
    </recommendedName>
    <alternativeName>
        <fullName evidence="10">IGP synthase glutaminase subunit</fullName>
        <ecNumber evidence="10">3.5.1.2</ecNumber>
    </alternativeName>
    <alternativeName>
        <fullName evidence="10">IGP synthase subunit HisH</fullName>
    </alternativeName>
    <alternativeName>
        <fullName evidence="10">ImGP synthase subunit HisH</fullName>
        <shortName evidence="10">IGPS subunit HisH</shortName>
    </alternativeName>
</protein>
<feature type="active site" evidence="10 11">
    <location>
        <position position="183"/>
    </location>
</feature>
<evidence type="ECO:0000256" key="7">
    <source>
        <dbReference type="ARBA" id="ARBA00023239"/>
    </source>
</evidence>
<keyword evidence="4 10" id="KW-0378">Hydrolase</keyword>
<evidence type="ECO:0000256" key="11">
    <source>
        <dbReference type="PIRSR" id="PIRSR000495-1"/>
    </source>
</evidence>
<organism evidence="13 14">
    <name type="scientific">Borborobacter arsenicus</name>
    <dbReference type="NCBI Taxonomy" id="1851146"/>
    <lineage>
        <taxon>Bacteria</taxon>
        <taxon>Pseudomonadati</taxon>
        <taxon>Pseudomonadota</taxon>
        <taxon>Alphaproteobacteria</taxon>
        <taxon>Hyphomicrobiales</taxon>
        <taxon>Phyllobacteriaceae</taxon>
        <taxon>Borborobacter</taxon>
    </lineage>
</organism>
<dbReference type="EC" id="4.3.2.10" evidence="10"/>
<dbReference type="Pfam" id="PF00117">
    <property type="entry name" value="GATase"/>
    <property type="match status" value="1"/>
</dbReference>
<dbReference type="Gene3D" id="3.40.50.880">
    <property type="match status" value="1"/>
</dbReference>
<comment type="subunit">
    <text evidence="2 10">Heterodimer of HisH and HisF.</text>
</comment>
<keyword evidence="14" id="KW-1185">Reference proteome</keyword>
<dbReference type="HAMAP" id="MF_00278">
    <property type="entry name" value="HisH"/>
    <property type="match status" value="1"/>
</dbReference>
<evidence type="ECO:0000313" key="13">
    <source>
        <dbReference type="EMBL" id="RUM98856.1"/>
    </source>
</evidence>
<dbReference type="RefSeq" id="WP_128624359.1">
    <property type="nucleotide sequence ID" value="NZ_ML133508.1"/>
</dbReference>
<keyword evidence="5 10" id="KW-0315">Glutamine amidotransferase</keyword>
<comment type="pathway">
    <text evidence="1 10">Amino-acid biosynthesis; L-histidine biosynthesis; L-histidine from 5-phospho-alpha-D-ribose 1-diphosphate: step 5/9.</text>
</comment>
<dbReference type="GO" id="GO:0000105">
    <property type="term" value="P:L-histidine biosynthetic process"/>
    <property type="evidence" value="ECO:0007669"/>
    <property type="project" value="UniProtKB-UniRule"/>
</dbReference>
<dbReference type="EC" id="3.5.1.2" evidence="10"/>
<keyword evidence="6 10" id="KW-0368">Histidine biosynthesis</keyword>
<dbReference type="OrthoDB" id="9807137at2"/>
<evidence type="ECO:0000256" key="3">
    <source>
        <dbReference type="ARBA" id="ARBA00022605"/>
    </source>
</evidence>
<evidence type="ECO:0000259" key="12">
    <source>
        <dbReference type="Pfam" id="PF00117"/>
    </source>
</evidence>
<keyword evidence="3 10" id="KW-0028">Amino-acid biosynthesis</keyword>
<keyword evidence="7 10" id="KW-0456">Lyase</keyword>
<evidence type="ECO:0000256" key="5">
    <source>
        <dbReference type="ARBA" id="ARBA00022962"/>
    </source>
</evidence>
<dbReference type="Proteomes" id="UP000281647">
    <property type="component" value="Unassembled WGS sequence"/>
</dbReference>
<dbReference type="InterPro" id="IPR029062">
    <property type="entry name" value="Class_I_gatase-like"/>
</dbReference>
<dbReference type="InterPro" id="IPR017926">
    <property type="entry name" value="GATASE"/>
</dbReference>
<dbReference type="GO" id="GO:0004359">
    <property type="term" value="F:glutaminase activity"/>
    <property type="evidence" value="ECO:0007669"/>
    <property type="project" value="UniProtKB-EC"/>
</dbReference>
<comment type="caution">
    <text evidence="13">The sequence shown here is derived from an EMBL/GenBank/DDBJ whole genome shotgun (WGS) entry which is preliminary data.</text>
</comment>
<dbReference type="EMBL" id="RKST01000003">
    <property type="protein sequence ID" value="RUM98856.1"/>
    <property type="molecule type" value="Genomic_DNA"/>
</dbReference>
<dbReference type="AlphaFoldDB" id="A0A432V9R6"/>
<evidence type="ECO:0000256" key="8">
    <source>
        <dbReference type="ARBA" id="ARBA00047838"/>
    </source>
</evidence>
<comment type="catalytic activity">
    <reaction evidence="9 10">
        <text>L-glutamine + H2O = L-glutamate + NH4(+)</text>
        <dbReference type="Rhea" id="RHEA:15889"/>
        <dbReference type="ChEBI" id="CHEBI:15377"/>
        <dbReference type="ChEBI" id="CHEBI:28938"/>
        <dbReference type="ChEBI" id="CHEBI:29985"/>
        <dbReference type="ChEBI" id="CHEBI:58359"/>
        <dbReference type="EC" id="3.5.1.2"/>
    </reaction>
</comment>
<dbReference type="GO" id="GO:0016829">
    <property type="term" value="F:lyase activity"/>
    <property type="evidence" value="ECO:0007669"/>
    <property type="project" value="UniProtKB-KW"/>
</dbReference>
<dbReference type="PANTHER" id="PTHR42701">
    <property type="entry name" value="IMIDAZOLE GLYCEROL PHOSPHATE SYNTHASE SUBUNIT HISH"/>
    <property type="match status" value="1"/>
</dbReference>
<evidence type="ECO:0000256" key="9">
    <source>
        <dbReference type="ARBA" id="ARBA00049534"/>
    </source>
</evidence>
<feature type="active site" description="Nucleophile" evidence="10 11">
    <location>
        <position position="80"/>
    </location>
</feature>
<evidence type="ECO:0000256" key="2">
    <source>
        <dbReference type="ARBA" id="ARBA00011152"/>
    </source>
</evidence>
<dbReference type="GO" id="GO:0005737">
    <property type="term" value="C:cytoplasm"/>
    <property type="evidence" value="ECO:0007669"/>
    <property type="project" value="UniProtKB-SubCell"/>
</dbReference>
<dbReference type="PROSITE" id="PS51273">
    <property type="entry name" value="GATASE_TYPE_1"/>
    <property type="match status" value="1"/>
</dbReference>
<dbReference type="InterPro" id="IPR010139">
    <property type="entry name" value="Imidazole-glycPsynth_HisH"/>
</dbReference>
<comment type="catalytic activity">
    <reaction evidence="8 10">
        <text>5-[(5-phospho-1-deoxy-D-ribulos-1-ylimino)methylamino]-1-(5-phospho-beta-D-ribosyl)imidazole-4-carboxamide + L-glutamine = D-erythro-1-(imidazol-4-yl)glycerol 3-phosphate + 5-amino-1-(5-phospho-beta-D-ribosyl)imidazole-4-carboxamide + L-glutamate + H(+)</text>
        <dbReference type="Rhea" id="RHEA:24793"/>
        <dbReference type="ChEBI" id="CHEBI:15378"/>
        <dbReference type="ChEBI" id="CHEBI:29985"/>
        <dbReference type="ChEBI" id="CHEBI:58278"/>
        <dbReference type="ChEBI" id="CHEBI:58359"/>
        <dbReference type="ChEBI" id="CHEBI:58475"/>
        <dbReference type="ChEBI" id="CHEBI:58525"/>
        <dbReference type="EC" id="4.3.2.10"/>
    </reaction>
</comment>
<name>A0A432V9R6_9HYPH</name>
<evidence type="ECO:0000256" key="1">
    <source>
        <dbReference type="ARBA" id="ARBA00005091"/>
    </source>
</evidence>
<comment type="function">
    <text evidence="10">IGPS catalyzes the conversion of PRFAR and glutamine to IGP, AICAR and glutamate. The HisH subunit catalyzes the hydrolysis of glutamine to glutamate and ammonia as part of the synthesis of IGP and AICAR. The resulting ammonia molecule is channeled to the active site of HisF.</text>
</comment>
<dbReference type="PANTHER" id="PTHR42701:SF1">
    <property type="entry name" value="IMIDAZOLE GLYCEROL PHOSPHATE SYNTHASE SUBUNIT HISH"/>
    <property type="match status" value="1"/>
</dbReference>
<evidence type="ECO:0000256" key="6">
    <source>
        <dbReference type="ARBA" id="ARBA00023102"/>
    </source>
</evidence>
<proteinExistence type="inferred from homology"/>
<dbReference type="GO" id="GO:0000107">
    <property type="term" value="F:imidazoleglycerol-phosphate synthase activity"/>
    <property type="evidence" value="ECO:0007669"/>
    <property type="project" value="UniProtKB-UniRule"/>
</dbReference>
<dbReference type="UniPathway" id="UPA00031">
    <property type="reaction ID" value="UER00010"/>
</dbReference>
<evidence type="ECO:0000313" key="14">
    <source>
        <dbReference type="Proteomes" id="UP000281647"/>
    </source>
</evidence>
<dbReference type="NCBIfam" id="TIGR01855">
    <property type="entry name" value="IMP_synth_hisH"/>
    <property type="match status" value="1"/>
</dbReference>
<feature type="domain" description="Glutamine amidotransferase" evidence="12">
    <location>
        <begin position="4"/>
        <end position="198"/>
    </location>
</feature>
<gene>
    <name evidence="10 13" type="primary">hisH</name>
    <name evidence="13" type="ORF">EET67_04205</name>
</gene>
<accession>A0A432V9R6</accession>
<dbReference type="PIRSF" id="PIRSF000495">
    <property type="entry name" value="Amidotransf_hisH"/>
    <property type="match status" value="1"/>
</dbReference>
<dbReference type="SUPFAM" id="SSF52317">
    <property type="entry name" value="Class I glutamine amidotransferase-like"/>
    <property type="match status" value="1"/>
</dbReference>
<sequence length="201" mass="22895">MIAIVDHGYANIRSVDRMLRRMGHLPIIADRPSDLRNVDRIVLPGVGAFNGPMHRLKELGLIDALHEHAIIRQRPILGICVGMQIMTNRSEEGAAEGLGWVDGECRKFTPDSEHRLRVPHMGWNKVDAQPRAELFRERESKFYFVHSYYVSLADQSLIAAKCTHGVDFCASFQKENIFGVQFHPEKSHRYGMALLKAFMDI</sequence>